<comment type="caution">
    <text evidence="2">The sequence shown here is derived from an EMBL/GenBank/DDBJ whole genome shotgun (WGS) entry which is preliminary data.</text>
</comment>
<evidence type="ECO:0000256" key="1">
    <source>
        <dbReference type="SAM" id="MobiDB-lite"/>
    </source>
</evidence>
<reference evidence="2" key="2">
    <citation type="submission" date="2023-06" db="EMBL/GenBank/DDBJ databases">
        <authorList>
            <consortium name="Lawrence Berkeley National Laboratory"/>
            <person name="Haridas S."/>
            <person name="Hensen N."/>
            <person name="Bonometti L."/>
            <person name="Westerberg I."/>
            <person name="Brannstrom I.O."/>
            <person name="Guillou S."/>
            <person name="Cros-Aarteil S."/>
            <person name="Calhoun S."/>
            <person name="Kuo A."/>
            <person name="Mondo S."/>
            <person name="Pangilinan J."/>
            <person name="Riley R."/>
            <person name="LaButti K."/>
            <person name="Andreopoulos B."/>
            <person name="Lipzen A."/>
            <person name="Chen C."/>
            <person name="Yanf M."/>
            <person name="Daum C."/>
            <person name="Ng V."/>
            <person name="Clum A."/>
            <person name="Steindorff A."/>
            <person name="Ohm R."/>
            <person name="Martin F."/>
            <person name="Silar P."/>
            <person name="Natvig D."/>
            <person name="Lalanne C."/>
            <person name="Gautier V."/>
            <person name="Ament-velasquez S.L."/>
            <person name="Kruys A."/>
            <person name="Hutchinson M.I."/>
            <person name="Powell A.J."/>
            <person name="Barry K."/>
            <person name="Miller A.N."/>
            <person name="Grigoriev I.V."/>
            <person name="Debuchy R."/>
            <person name="Gladieux P."/>
            <person name="Thoren M.H."/>
            <person name="Johannesson H."/>
        </authorList>
    </citation>
    <scope>NUCLEOTIDE SEQUENCE</scope>
    <source>
        <strain evidence="2">CBS 232.78</strain>
    </source>
</reference>
<feature type="compositionally biased region" description="Low complexity" evidence="1">
    <location>
        <begin position="69"/>
        <end position="86"/>
    </location>
</feature>
<keyword evidence="3" id="KW-1185">Reference proteome</keyword>
<dbReference type="EMBL" id="JAULSW010000001">
    <property type="protein sequence ID" value="KAK3392766.1"/>
    <property type="molecule type" value="Genomic_DNA"/>
</dbReference>
<dbReference type="Proteomes" id="UP001285441">
    <property type="component" value="Unassembled WGS sequence"/>
</dbReference>
<organism evidence="2 3">
    <name type="scientific">Podospora didyma</name>
    <dbReference type="NCBI Taxonomy" id="330526"/>
    <lineage>
        <taxon>Eukaryota</taxon>
        <taxon>Fungi</taxon>
        <taxon>Dikarya</taxon>
        <taxon>Ascomycota</taxon>
        <taxon>Pezizomycotina</taxon>
        <taxon>Sordariomycetes</taxon>
        <taxon>Sordariomycetidae</taxon>
        <taxon>Sordariales</taxon>
        <taxon>Podosporaceae</taxon>
        <taxon>Podospora</taxon>
    </lineage>
</organism>
<sequence length="230" mass="24451">MERPTLPPAGGNTPDGGDSKYLPYSYYPNPCDVLIWAFDLAHDEQLEDDAKNHGQAPIAPMMSLPLRPGPSAASTTPPAVPGSTPSAPMMSFPIRQGPAPTGPIMSLPIRQGPIDTTSNKAPHGPASPALGGQHRHNKPINGPAPLEPTTKDLLTCHPRPSMDLRFPERPAKSYVSSITRVASTASDVNAADDDTMTNNASISPAPLSGEKKHKLTPDTFFGQIRIRLQT</sequence>
<feature type="region of interest" description="Disordered" evidence="1">
    <location>
        <begin position="118"/>
        <end position="146"/>
    </location>
</feature>
<reference evidence="2" key="1">
    <citation type="journal article" date="2023" name="Mol. Phylogenet. Evol.">
        <title>Genome-scale phylogeny and comparative genomics of the fungal order Sordariales.</title>
        <authorList>
            <person name="Hensen N."/>
            <person name="Bonometti L."/>
            <person name="Westerberg I."/>
            <person name="Brannstrom I.O."/>
            <person name="Guillou S."/>
            <person name="Cros-Aarteil S."/>
            <person name="Calhoun S."/>
            <person name="Haridas S."/>
            <person name="Kuo A."/>
            <person name="Mondo S."/>
            <person name="Pangilinan J."/>
            <person name="Riley R."/>
            <person name="LaButti K."/>
            <person name="Andreopoulos B."/>
            <person name="Lipzen A."/>
            <person name="Chen C."/>
            <person name="Yan M."/>
            <person name="Daum C."/>
            <person name="Ng V."/>
            <person name="Clum A."/>
            <person name="Steindorff A."/>
            <person name="Ohm R.A."/>
            <person name="Martin F."/>
            <person name="Silar P."/>
            <person name="Natvig D.O."/>
            <person name="Lalanne C."/>
            <person name="Gautier V."/>
            <person name="Ament-Velasquez S.L."/>
            <person name="Kruys A."/>
            <person name="Hutchinson M.I."/>
            <person name="Powell A.J."/>
            <person name="Barry K."/>
            <person name="Miller A.N."/>
            <person name="Grigoriev I.V."/>
            <person name="Debuchy R."/>
            <person name="Gladieux P."/>
            <person name="Hiltunen Thoren M."/>
            <person name="Johannesson H."/>
        </authorList>
    </citation>
    <scope>NUCLEOTIDE SEQUENCE</scope>
    <source>
        <strain evidence="2">CBS 232.78</strain>
    </source>
</reference>
<accession>A0AAE0U6I3</accession>
<name>A0AAE0U6I3_9PEZI</name>
<gene>
    <name evidence="2" type="ORF">B0H63DRAFT_530217</name>
</gene>
<feature type="region of interest" description="Disordered" evidence="1">
    <location>
        <begin position="65"/>
        <end position="86"/>
    </location>
</feature>
<proteinExistence type="predicted"/>
<dbReference type="AlphaFoldDB" id="A0AAE0U6I3"/>
<protein>
    <submittedName>
        <fullName evidence="2">Uncharacterized protein</fullName>
    </submittedName>
</protein>
<evidence type="ECO:0000313" key="2">
    <source>
        <dbReference type="EMBL" id="KAK3392766.1"/>
    </source>
</evidence>
<evidence type="ECO:0000313" key="3">
    <source>
        <dbReference type="Proteomes" id="UP001285441"/>
    </source>
</evidence>
<feature type="region of interest" description="Disordered" evidence="1">
    <location>
        <begin position="190"/>
        <end position="214"/>
    </location>
</feature>